<dbReference type="Proteomes" id="UP000582659">
    <property type="component" value="Unassembled WGS sequence"/>
</dbReference>
<protein>
    <submittedName>
        <fullName evidence="2">(pine wood nematode) hypothetical protein</fullName>
    </submittedName>
</protein>
<accession>A0A7I8WXP9</accession>
<proteinExistence type="predicted"/>
<evidence type="ECO:0000313" key="2">
    <source>
        <dbReference type="EMBL" id="CAD5217038.1"/>
    </source>
</evidence>
<feature type="signal peptide" evidence="1">
    <location>
        <begin position="1"/>
        <end position="20"/>
    </location>
</feature>
<evidence type="ECO:0000256" key="1">
    <source>
        <dbReference type="SAM" id="SignalP"/>
    </source>
</evidence>
<dbReference type="EMBL" id="CAJFDI010000002">
    <property type="protein sequence ID" value="CAD5217038.1"/>
    <property type="molecule type" value="Genomic_DNA"/>
</dbReference>
<dbReference type="EMBL" id="CAJFCV020000002">
    <property type="protein sequence ID" value="CAG9100399.1"/>
    <property type="molecule type" value="Genomic_DNA"/>
</dbReference>
<gene>
    <name evidence="2" type="ORF">BXYJ_LOCUS4835</name>
</gene>
<organism evidence="2 3">
    <name type="scientific">Bursaphelenchus xylophilus</name>
    <name type="common">Pinewood nematode worm</name>
    <name type="synonym">Aphelenchoides xylophilus</name>
    <dbReference type="NCBI Taxonomy" id="6326"/>
    <lineage>
        <taxon>Eukaryota</taxon>
        <taxon>Metazoa</taxon>
        <taxon>Ecdysozoa</taxon>
        <taxon>Nematoda</taxon>
        <taxon>Chromadorea</taxon>
        <taxon>Rhabditida</taxon>
        <taxon>Tylenchina</taxon>
        <taxon>Tylenchomorpha</taxon>
        <taxon>Aphelenchoidea</taxon>
        <taxon>Aphelenchoididae</taxon>
        <taxon>Bursaphelenchus</taxon>
    </lineage>
</organism>
<dbReference type="SMR" id="A0A7I8WXP9"/>
<keyword evidence="1" id="KW-0732">Signal</keyword>
<keyword evidence="3" id="KW-1185">Reference proteome</keyword>
<evidence type="ECO:0000313" key="3">
    <source>
        <dbReference type="Proteomes" id="UP000659654"/>
    </source>
</evidence>
<comment type="caution">
    <text evidence="2">The sequence shown here is derived from an EMBL/GenBank/DDBJ whole genome shotgun (WGS) entry which is preliminary data.</text>
</comment>
<reference evidence="2" key="1">
    <citation type="submission" date="2020-09" db="EMBL/GenBank/DDBJ databases">
        <authorList>
            <person name="Kikuchi T."/>
        </authorList>
    </citation>
    <scope>NUCLEOTIDE SEQUENCE</scope>
    <source>
        <strain evidence="2">Ka4C1</strain>
    </source>
</reference>
<dbReference type="Proteomes" id="UP000659654">
    <property type="component" value="Unassembled WGS sequence"/>
</dbReference>
<sequence>MDCRAVQLVVFLVLAYNCFGKSTKECLCQEETCKRRNYESCVRGFLNEEGSCDVSCRRPGHCPNANCSCSDAECRLLGFDECAGTYCQDGECKPSCCQKQECECDHDYCISQGYTMCTKAYMKDGKCKPVCRGPTCPNKNCTCDDKECQRQGFERCAGTYCENGECMISCCDKHSRHITKYFNNNTQHHSNHNYNQKTRLQALSMWTLLWRLPRALLRKVRNNGNSIHPFFLRCY</sequence>
<feature type="chain" id="PRO_5036204442" evidence="1">
    <location>
        <begin position="21"/>
        <end position="235"/>
    </location>
</feature>
<dbReference type="AlphaFoldDB" id="A0A7I8WXP9"/>
<name>A0A7I8WXP9_BURXY</name>